<feature type="compositionally biased region" description="Basic residues" evidence="1">
    <location>
        <begin position="24"/>
        <end position="40"/>
    </location>
</feature>
<reference evidence="3" key="1">
    <citation type="journal article" date="2017" name="Nat. Commun.">
        <title>The asparagus genome sheds light on the origin and evolution of a young Y chromosome.</title>
        <authorList>
            <person name="Harkess A."/>
            <person name="Zhou J."/>
            <person name="Xu C."/>
            <person name="Bowers J.E."/>
            <person name="Van der Hulst R."/>
            <person name="Ayyampalayam S."/>
            <person name="Mercati F."/>
            <person name="Riccardi P."/>
            <person name="McKain M.R."/>
            <person name="Kakrana A."/>
            <person name="Tang H."/>
            <person name="Ray J."/>
            <person name="Groenendijk J."/>
            <person name="Arikit S."/>
            <person name="Mathioni S.M."/>
            <person name="Nakano M."/>
            <person name="Shan H."/>
            <person name="Telgmann-Rauber A."/>
            <person name="Kanno A."/>
            <person name="Yue Z."/>
            <person name="Chen H."/>
            <person name="Li W."/>
            <person name="Chen Y."/>
            <person name="Xu X."/>
            <person name="Zhang Y."/>
            <person name="Luo S."/>
            <person name="Chen H."/>
            <person name="Gao J."/>
            <person name="Mao Z."/>
            <person name="Pires J.C."/>
            <person name="Luo M."/>
            <person name="Kudrna D."/>
            <person name="Wing R.A."/>
            <person name="Meyers B.C."/>
            <person name="Yi K."/>
            <person name="Kong H."/>
            <person name="Lavrijsen P."/>
            <person name="Sunseri F."/>
            <person name="Falavigna A."/>
            <person name="Ye Y."/>
            <person name="Leebens-Mack J.H."/>
            <person name="Chen G."/>
        </authorList>
    </citation>
    <scope>NUCLEOTIDE SEQUENCE [LARGE SCALE GENOMIC DNA]</scope>
    <source>
        <strain evidence="3">cv. DH0086</strain>
    </source>
</reference>
<organism evidence="2 3">
    <name type="scientific">Asparagus officinalis</name>
    <name type="common">Garden asparagus</name>
    <dbReference type="NCBI Taxonomy" id="4686"/>
    <lineage>
        <taxon>Eukaryota</taxon>
        <taxon>Viridiplantae</taxon>
        <taxon>Streptophyta</taxon>
        <taxon>Embryophyta</taxon>
        <taxon>Tracheophyta</taxon>
        <taxon>Spermatophyta</taxon>
        <taxon>Magnoliopsida</taxon>
        <taxon>Liliopsida</taxon>
        <taxon>Asparagales</taxon>
        <taxon>Asparagaceae</taxon>
        <taxon>Asparagoideae</taxon>
        <taxon>Asparagus</taxon>
    </lineage>
</organism>
<dbReference type="Gramene" id="ONK79994">
    <property type="protein sequence ID" value="ONK79994"/>
    <property type="gene ID" value="A4U43_C01F12620"/>
</dbReference>
<dbReference type="OrthoDB" id="1295485at2759"/>
<evidence type="ECO:0000313" key="2">
    <source>
        <dbReference type="EMBL" id="ONK79994.1"/>
    </source>
</evidence>
<name>A0A5P1FPP2_ASPOF</name>
<feature type="region of interest" description="Disordered" evidence="1">
    <location>
        <begin position="1"/>
        <end position="108"/>
    </location>
</feature>
<dbReference type="PANTHER" id="PTHR37728:SF1">
    <property type="entry name" value="OS06G0132300 PROTEIN"/>
    <property type="match status" value="1"/>
</dbReference>
<dbReference type="Proteomes" id="UP000243459">
    <property type="component" value="Chromosome 1"/>
</dbReference>
<dbReference type="AlphaFoldDB" id="A0A5P1FPP2"/>
<evidence type="ECO:0000313" key="3">
    <source>
        <dbReference type="Proteomes" id="UP000243459"/>
    </source>
</evidence>
<gene>
    <name evidence="2" type="ORF">A4U43_C01F12620</name>
</gene>
<accession>A0A5P1FPP2</accession>
<protein>
    <submittedName>
        <fullName evidence="2">Uncharacterized protein</fullName>
    </submittedName>
</protein>
<keyword evidence="3" id="KW-1185">Reference proteome</keyword>
<proteinExistence type="predicted"/>
<feature type="compositionally biased region" description="Basic residues" evidence="1">
    <location>
        <begin position="79"/>
        <end position="93"/>
    </location>
</feature>
<evidence type="ECO:0000256" key="1">
    <source>
        <dbReference type="SAM" id="MobiDB-lite"/>
    </source>
</evidence>
<feature type="compositionally biased region" description="Polar residues" evidence="1">
    <location>
        <begin position="12"/>
        <end position="22"/>
    </location>
</feature>
<dbReference type="EMBL" id="CM007381">
    <property type="protein sequence ID" value="ONK79994.1"/>
    <property type="molecule type" value="Genomic_DNA"/>
</dbReference>
<sequence length="140" mass="16437">MQPASVFRPSFSPFNQQITVSATLHRKQNPNRRHHHHHHQQQSPPKSNLHQQMTAKVEGPSPLRGSDVLIALQRADTLKKKKKKQQQRKLKTARGKEGGESESEEFDYDNVRPIIVRSDWKERIDELETRVQELKSQYHY</sequence>
<dbReference type="PANTHER" id="PTHR37728">
    <property type="entry name" value="BNAA04G26730D PROTEIN"/>
    <property type="match status" value="1"/>
</dbReference>